<proteinExistence type="predicted"/>
<dbReference type="Proteomes" id="UP001596004">
    <property type="component" value="Unassembled WGS sequence"/>
</dbReference>
<reference evidence="4" key="1">
    <citation type="journal article" date="2019" name="Int. J. Syst. Evol. Microbiol.">
        <title>The Global Catalogue of Microorganisms (GCM) 10K type strain sequencing project: providing services to taxonomists for standard genome sequencing and annotation.</title>
        <authorList>
            <consortium name="The Broad Institute Genomics Platform"/>
            <consortium name="The Broad Institute Genome Sequencing Center for Infectious Disease"/>
            <person name="Wu L."/>
            <person name="Ma J."/>
        </authorList>
    </citation>
    <scope>NUCLEOTIDE SEQUENCE [LARGE SCALE GENOMIC DNA]</scope>
    <source>
        <strain evidence="4">CGMCC 4.7132</strain>
    </source>
</reference>
<accession>A0ABV9CBW7</accession>
<dbReference type="RefSeq" id="WP_380838368.1">
    <property type="nucleotide sequence ID" value="NZ_JBHSFP010000003.1"/>
</dbReference>
<comment type="caution">
    <text evidence="3">The sequence shown here is derived from an EMBL/GenBank/DDBJ whole genome shotgun (WGS) entry which is preliminary data.</text>
</comment>
<dbReference type="EMBL" id="JBHSFP010000003">
    <property type="protein sequence ID" value="MFC4530503.1"/>
    <property type="molecule type" value="Genomic_DNA"/>
</dbReference>
<evidence type="ECO:0000259" key="2">
    <source>
        <dbReference type="Pfam" id="PF13761"/>
    </source>
</evidence>
<keyword evidence="4" id="KW-1185">Reference proteome</keyword>
<organism evidence="3 4">
    <name type="scientific">Sphaerisporangium dianthi</name>
    <dbReference type="NCBI Taxonomy" id="1436120"/>
    <lineage>
        <taxon>Bacteria</taxon>
        <taxon>Bacillati</taxon>
        <taxon>Actinomycetota</taxon>
        <taxon>Actinomycetes</taxon>
        <taxon>Streptosporangiales</taxon>
        <taxon>Streptosporangiaceae</taxon>
        <taxon>Sphaerisporangium</taxon>
    </lineage>
</organism>
<name>A0ABV9CBW7_9ACTN</name>
<protein>
    <submittedName>
        <fullName evidence="3">DUF4166 domain-containing protein</fullName>
    </submittedName>
</protein>
<feature type="domain" description="DUF4166" evidence="2">
    <location>
        <begin position="184"/>
        <end position="249"/>
    </location>
</feature>
<dbReference type="InterPro" id="IPR025311">
    <property type="entry name" value="DUF4166"/>
</dbReference>
<evidence type="ECO:0000313" key="3">
    <source>
        <dbReference type="EMBL" id="MFC4530503.1"/>
    </source>
</evidence>
<evidence type="ECO:0000256" key="1">
    <source>
        <dbReference type="SAM" id="MobiDB-lite"/>
    </source>
</evidence>
<sequence>MREPGEGSHAWMLRFHLGTETVRGAGALTVRRGPGPLGRMACALLGLPRTGTAVPFQVTVTRLTAARPAPAKTDRPARTGLTGTGRTDRTVPAGEASMREVPAGEVAGREAPVVERWERVIGGRRLVSHQIRVGERGWERHGPLEVRTRTIARTAPASAPGSASGSPPGSVAGSVEVAEADAVVVEVVQRGAVLRAGRHEIPVPARLAPRVRARAWTGPPGPDGGPPRFHLEVGVALPVIGRLLSYRGHCEEERA</sequence>
<evidence type="ECO:0000313" key="4">
    <source>
        <dbReference type="Proteomes" id="UP001596004"/>
    </source>
</evidence>
<feature type="region of interest" description="Disordered" evidence="1">
    <location>
        <begin position="67"/>
        <end position="91"/>
    </location>
</feature>
<dbReference type="Pfam" id="PF13761">
    <property type="entry name" value="DUF4166"/>
    <property type="match status" value="1"/>
</dbReference>
<gene>
    <name evidence="3" type="ORF">ACFO60_06990</name>
</gene>